<evidence type="ECO:0000256" key="1">
    <source>
        <dbReference type="SAM" id="Phobius"/>
    </source>
</evidence>
<reference evidence="2 3" key="1">
    <citation type="journal article" date="2023" name="Plants (Basel)">
        <title>Bridging the Gap: Combining Genomics and Transcriptomics Approaches to Understand Stylosanthes scabra, an Orphan Legume from the Brazilian Caatinga.</title>
        <authorList>
            <person name="Ferreira-Neto J.R.C."/>
            <person name="da Silva M.D."/>
            <person name="Binneck E."/>
            <person name="de Melo N.F."/>
            <person name="da Silva R.H."/>
            <person name="de Melo A.L.T.M."/>
            <person name="Pandolfi V."/>
            <person name="Bustamante F.O."/>
            <person name="Brasileiro-Vidal A.C."/>
            <person name="Benko-Iseppon A.M."/>
        </authorList>
    </citation>
    <scope>NUCLEOTIDE SEQUENCE [LARGE SCALE GENOMIC DNA]</scope>
    <source>
        <tissue evidence="2">Leaves</tissue>
    </source>
</reference>
<gene>
    <name evidence="2" type="ORF">PIB30_063539</name>
</gene>
<sequence length="269" mass="29849">MLLKETIIVLAVALLLYKVGPVLYFLLTSPEPSLYTDSCGLIFDTRADRTCNDPSYHFLCHHNQTLLYLNYGRHFINAITTNPNNNATFQSFVGGLDANNCPALTVSTLTYANFTEHRSEHVAKLDKIPDYGRVGYYSDGIIVVSCDTSIPYEEVSRRCASGGATDSKSKARYSYVLPFLARVNDVGESCSVDMIVRVLPWGPVPSCNKSCSYNYDEEIEVGEIRVKWRPNRCGEWEGAGDGDATCFLDAATNMVFCHSGAGFFKGFNF</sequence>
<evidence type="ECO:0000313" key="2">
    <source>
        <dbReference type="EMBL" id="MED6137264.1"/>
    </source>
</evidence>
<keyword evidence="3" id="KW-1185">Reference proteome</keyword>
<evidence type="ECO:0008006" key="4">
    <source>
        <dbReference type="Google" id="ProtNLM"/>
    </source>
</evidence>
<comment type="caution">
    <text evidence="2">The sequence shown here is derived from an EMBL/GenBank/DDBJ whole genome shotgun (WGS) entry which is preliminary data.</text>
</comment>
<proteinExistence type="predicted"/>
<keyword evidence="1" id="KW-0472">Membrane</keyword>
<dbReference type="EMBL" id="JASCZI010061021">
    <property type="protein sequence ID" value="MED6137264.1"/>
    <property type="molecule type" value="Genomic_DNA"/>
</dbReference>
<protein>
    <recommendedName>
        <fullName evidence="4">Wall-associated receptor kinase galacturonan-binding domain-containing protein</fullName>
    </recommendedName>
</protein>
<keyword evidence="1" id="KW-0812">Transmembrane</keyword>
<accession>A0ABU6SM91</accession>
<evidence type="ECO:0000313" key="3">
    <source>
        <dbReference type="Proteomes" id="UP001341840"/>
    </source>
</evidence>
<keyword evidence="1" id="KW-1133">Transmembrane helix</keyword>
<organism evidence="2 3">
    <name type="scientific">Stylosanthes scabra</name>
    <dbReference type="NCBI Taxonomy" id="79078"/>
    <lineage>
        <taxon>Eukaryota</taxon>
        <taxon>Viridiplantae</taxon>
        <taxon>Streptophyta</taxon>
        <taxon>Embryophyta</taxon>
        <taxon>Tracheophyta</taxon>
        <taxon>Spermatophyta</taxon>
        <taxon>Magnoliopsida</taxon>
        <taxon>eudicotyledons</taxon>
        <taxon>Gunneridae</taxon>
        <taxon>Pentapetalae</taxon>
        <taxon>rosids</taxon>
        <taxon>fabids</taxon>
        <taxon>Fabales</taxon>
        <taxon>Fabaceae</taxon>
        <taxon>Papilionoideae</taxon>
        <taxon>50 kb inversion clade</taxon>
        <taxon>dalbergioids sensu lato</taxon>
        <taxon>Dalbergieae</taxon>
        <taxon>Pterocarpus clade</taxon>
        <taxon>Stylosanthes</taxon>
    </lineage>
</organism>
<feature type="transmembrane region" description="Helical" evidence="1">
    <location>
        <begin position="7"/>
        <end position="27"/>
    </location>
</feature>
<name>A0ABU6SM91_9FABA</name>
<dbReference type="Proteomes" id="UP001341840">
    <property type="component" value="Unassembled WGS sequence"/>
</dbReference>